<evidence type="ECO:0000313" key="3">
    <source>
        <dbReference type="EMBL" id="AYQ74828.1"/>
    </source>
</evidence>
<dbReference type="InterPro" id="IPR050469">
    <property type="entry name" value="Diguanylate_Cyclase"/>
</dbReference>
<feature type="domain" description="GGDEF" evidence="2">
    <location>
        <begin position="238"/>
        <end position="369"/>
    </location>
</feature>
<feature type="transmembrane region" description="Helical" evidence="1">
    <location>
        <begin position="129"/>
        <end position="147"/>
    </location>
</feature>
<keyword evidence="1" id="KW-1133">Transmembrane helix</keyword>
<feature type="transmembrane region" description="Helical" evidence="1">
    <location>
        <begin position="159"/>
        <end position="182"/>
    </location>
</feature>
<keyword evidence="1" id="KW-0812">Transmembrane</keyword>
<dbReference type="Proteomes" id="UP000269097">
    <property type="component" value="Chromosome"/>
</dbReference>
<evidence type="ECO:0000256" key="1">
    <source>
        <dbReference type="SAM" id="Phobius"/>
    </source>
</evidence>
<dbReference type="SUPFAM" id="SSF55073">
    <property type="entry name" value="Nucleotide cyclase"/>
    <property type="match status" value="1"/>
</dbReference>
<evidence type="ECO:0000313" key="4">
    <source>
        <dbReference type="Proteomes" id="UP000269097"/>
    </source>
</evidence>
<dbReference type="InterPro" id="IPR000160">
    <property type="entry name" value="GGDEF_dom"/>
</dbReference>
<protein>
    <submittedName>
        <fullName evidence="3">Sensor domain-containing diguanylate cyclase</fullName>
    </submittedName>
</protein>
<gene>
    <name evidence="3" type="ORF">EAV92_21110</name>
</gene>
<dbReference type="PANTHER" id="PTHR45138">
    <property type="entry name" value="REGULATORY COMPONENTS OF SENSORY TRANSDUCTION SYSTEM"/>
    <property type="match status" value="1"/>
</dbReference>
<evidence type="ECO:0000259" key="2">
    <source>
        <dbReference type="PROSITE" id="PS50887"/>
    </source>
</evidence>
<dbReference type="SMART" id="SM00267">
    <property type="entry name" value="GGDEF"/>
    <property type="match status" value="1"/>
</dbReference>
<dbReference type="CDD" id="cd01949">
    <property type="entry name" value="GGDEF"/>
    <property type="match status" value="1"/>
</dbReference>
<proteinExistence type="predicted"/>
<dbReference type="NCBIfam" id="TIGR00254">
    <property type="entry name" value="GGDEF"/>
    <property type="match status" value="1"/>
</dbReference>
<keyword evidence="1" id="KW-0472">Membrane</keyword>
<dbReference type="InterPro" id="IPR029787">
    <property type="entry name" value="Nucleotide_cyclase"/>
</dbReference>
<feature type="transmembrane region" description="Helical" evidence="1">
    <location>
        <begin position="85"/>
        <end position="109"/>
    </location>
</feature>
<organism evidence="3 4">
    <name type="scientific">Cohnella candidum</name>
    <dbReference type="NCBI Taxonomy" id="2674991"/>
    <lineage>
        <taxon>Bacteria</taxon>
        <taxon>Bacillati</taxon>
        <taxon>Bacillota</taxon>
        <taxon>Bacilli</taxon>
        <taxon>Bacillales</taxon>
        <taxon>Paenibacillaceae</taxon>
        <taxon>Cohnella</taxon>
    </lineage>
</organism>
<dbReference type="FunFam" id="3.30.70.270:FF:000001">
    <property type="entry name" value="Diguanylate cyclase domain protein"/>
    <property type="match status" value="1"/>
</dbReference>
<dbReference type="EMBL" id="CP033433">
    <property type="protein sequence ID" value="AYQ74828.1"/>
    <property type="molecule type" value="Genomic_DNA"/>
</dbReference>
<dbReference type="KEGG" id="coh:EAV92_21110"/>
<name>A0A3G3K2Y7_9BACL</name>
<dbReference type="GO" id="GO:0052621">
    <property type="term" value="F:diguanylate cyclase activity"/>
    <property type="evidence" value="ECO:0007669"/>
    <property type="project" value="TreeGrafter"/>
</dbReference>
<dbReference type="Gene3D" id="3.30.70.270">
    <property type="match status" value="1"/>
</dbReference>
<accession>A0A3G3K2Y7</accession>
<sequence length="376" mass="42634">MYSQYSKYFLNIVDYHQWNRKIMHAYWLVFGGTLFAFALISLFAREPGVGAWHSLLHGCLIPSAIIAAMLGVTEWNLRSGSDLRHYFMLSSGTVFSIVIVNTLPDIPGIEMVFLPPLFGALTFYDMRKLYYSFAMNLASFLALYFLNPVIHDRIGTAELLVTLFALINSLIIVLSLMSRVVALQQALLNSTEHKQELLVQNTLMERLSKTDALTDLYNHKTFHEYLAQLLEQTNTTSFAVNLALVDIDNFKKINDTFGHWAGDQVLKRIAATMRSHLADGDFAFRYGGEEFAVLFTDKPLDQTRAVLERIRKEVEGIVHEELHGGNVTVSIGLQGYRQEMGRERFFKMADACLYEAKRNGKNRIIDDILLPEAAGS</sequence>
<dbReference type="PROSITE" id="PS50887">
    <property type="entry name" value="GGDEF"/>
    <property type="match status" value="1"/>
</dbReference>
<dbReference type="Pfam" id="PF00990">
    <property type="entry name" value="GGDEF"/>
    <property type="match status" value="1"/>
</dbReference>
<dbReference type="InterPro" id="IPR043128">
    <property type="entry name" value="Rev_trsase/Diguanyl_cyclase"/>
</dbReference>
<feature type="transmembrane region" description="Helical" evidence="1">
    <location>
        <begin position="25"/>
        <end position="44"/>
    </location>
</feature>
<dbReference type="RefSeq" id="WP_123042908.1">
    <property type="nucleotide sequence ID" value="NZ_CP033433.1"/>
</dbReference>
<dbReference type="AlphaFoldDB" id="A0A3G3K2Y7"/>
<reference evidence="3 4" key="1">
    <citation type="submission" date="2018-10" db="EMBL/GenBank/DDBJ databases">
        <title>Genome Sequence of Cohnella sp.</title>
        <authorList>
            <person name="Srinivasan S."/>
            <person name="Kim M.K."/>
        </authorList>
    </citation>
    <scope>NUCLEOTIDE SEQUENCE [LARGE SCALE GENOMIC DNA]</scope>
    <source>
        <strain evidence="3 4">18JY8-7</strain>
    </source>
</reference>
<dbReference type="PANTHER" id="PTHR45138:SF9">
    <property type="entry name" value="DIGUANYLATE CYCLASE DGCM-RELATED"/>
    <property type="match status" value="1"/>
</dbReference>
<keyword evidence="4" id="KW-1185">Reference proteome</keyword>
<feature type="transmembrane region" description="Helical" evidence="1">
    <location>
        <begin position="50"/>
        <end position="73"/>
    </location>
</feature>